<evidence type="ECO:0000256" key="3">
    <source>
        <dbReference type="ARBA" id="ARBA00022741"/>
    </source>
</evidence>
<evidence type="ECO:0000256" key="2">
    <source>
        <dbReference type="ARBA" id="ARBA00022692"/>
    </source>
</evidence>
<dbReference type="PROSITE" id="PS50929">
    <property type="entry name" value="ABC_TM1F"/>
    <property type="match status" value="1"/>
</dbReference>
<dbReference type="InterPro" id="IPR017871">
    <property type="entry name" value="ABC_transporter-like_CS"/>
</dbReference>
<accession>A0ABX2A9Z2</accession>
<evidence type="ECO:0000259" key="9">
    <source>
        <dbReference type="PROSITE" id="PS50893"/>
    </source>
</evidence>
<dbReference type="GO" id="GO:0005524">
    <property type="term" value="F:ATP binding"/>
    <property type="evidence" value="ECO:0007669"/>
    <property type="project" value="UniProtKB-KW"/>
</dbReference>
<name>A0ABX2A9Z2_9MICO</name>
<keyword evidence="4 11" id="KW-0067">ATP-binding</keyword>
<feature type="domain" description="ABC transporter" evidence="9">
    <location>
        <begin position="346"/>
        <end position="583"/>
    </location>
</feature>
<dbReference type="InterPro" id="IPR003439">
    <property type="entry name" value="ABC_transporter-like_ATP-bd"/>
</dbReference>
<evidence type="ECO:0000256" key="4">
    <source>
        <dbReference type="ARBA" id="ARBA00022840"/>
    </source>
</evidence>
<sequence length="596" mass="61788">MIAEMFQALGPQHRGPVLRLVGWMVLAAGLQAGALLCLVPLLRAVLVPSAADPLRALVVLIVVALAATAVSVLVQRGAFLVGADIGRALQARLAAAVDRLPRSWFRRGRSGEVARLAGGTVTATMNVPAHFLRPLVTAVVAPVVLVGGLLVVDPVVGLVLLAGTPLLVASILLTDRMVAAADGGRHHLADTTAERVLEFVRAQPVLRAFGRLSQDRGRLGDTLVAQRAADRRLIRVAVPAVLVHELLTTAVFLVAVGVSAVRFADGATGVVELLAVLVLGLRVVDAVSAAAALAAGMRMTRRSLAQLNEVFAAARDAGHGQPAPADDGVPLPDGAPGGRPGAAVPVAFQGVSHRYGDGPDAEWAVRDVDLEVSAPGMTALVGPSGAGKTTLAMLVARTADATQGVVTVAGTDVRRFSADQLLDLVAVVPQDCVLLDGSLRHNLQVGRPRASEAELLDAVGQAGLTELVATRDGGLDAPVGPRGSMLSGGERQRVALARAVLTGAPVLVLDEVTSSLDAVHDEAITAGLRRLAETRTVVVVAHRLRSVVEADAVVVLESGRVVQRGRHDELVAVDGLYRRLWTTQQEAAGWQLVDAS</sequence>
<dbReference type="SUPFAM" id="SSF90123">
    <property type="entry name" value="ABC transporter transmembrane region"/>
    <property type="match status" value="1"/>
</dbReference>
<dbReference type="InterPro" id="IPR003593">
    <property type="entry name" value="AAA+_ATPase"/>
</dbReference>
<feature type="transmembrane region" description="Helical" evidence="8">
    <location>
        <begin position="20"/>
        <end position="42"/>
    </location>
</feature>
<gene>
    <name evidence="11" type="ORF">HDG69_003266</name>
</gene>
<dbReference type="EMBL" id="JABEZU010000004">
    <property type="protein sequence ID" value="NOV98671.1"/>
    <property type="molecule type" value="Genomic_DNA"/>
</dbReference>
<keyword evidence="5 8" id="KW-1133">Transmembrane helix</keyword>
<evidence type="ECO:0000256" key="8">
    <source>
        <dbReference type="SAM" id="Phobius"/>
    </source>
</evidence>
<dbReference type="Pfam" id="PF00005">
    <property type="entry name" value="ABC_tran"/>
    <property type="match status" value="1"/>
</dbReference>
<feature type="domain" description="ABC transmembrane type-1" evidence="10">
    <location>
        <begin position="24"/>
        <end position="299"/>
    </location>
</feature>
<evidence type="ECO:0000313" key="11">
    <source>
        <dbReference type="EMBL" id="NOV98671.1"/>
    </source>
</evidence>
<dbReference type="SMART" id="SM00382">
    <property type="entry name" value="AAA"/>
    <property type="match status" value="1"/>
</dbReference>
<keyword evidence="6 8" id="KW-0472">Membrane</keyword>
<evidence type="ECO:0000256" key="7">
    <source>
        <dbReference type="SAM" id="MobiDB-lite"/>
    </source>
</evidence>
<keyword evidence="12" id="KW-1185">Reference proteome</keyword>
<dbReference type="PROSITE" id="PS50893">
    <property type="entry name" value="ABC_TRANSPORTER_2"/>
    <property type="match status" value="1"/>
</dbReference>
<dbReference type="RefSeq" id="WP_171784872.1">
    <property type="nucleotide sequence ID" value="NZ_BAAAML010000003.1"/>
</dbReference>
<dbReference type="Gene3D" id="1.20.1560.10">
    <property type="entry name" value="ABC transporter type 1, transmembrane domain"/>
    <property type="match status" value="1"/>
</dbReference>
<dbReference type="InterPro" id="IPR036640">
    <property type="entry name" value="ABC1_TM_sf"/>
</dbReference>
<proteinExistence type="predicted"/>
<dbReference type="InterPro" id="IPR027417">
    <property type="entry name" value="P-loop_NTPase"/>
</dbReference>
<evidence type="ECO:0000256" key="6">
    <source>
        <dbReference type="ARBA" id="ARBA00023136"/>
    </source>
</evidence>
<dbReference type="PANTHER" id="PTHR24221">
    <property type="entry name" value="ATP-BINDING CASSETTE SUB-FAMILY B"/>
    <property type="match status" value="1"/>
</dbReference>
<dbReference type="InterPro" id="IPR011527">
    <property type="entry name" value="ABC1_TM_dom"/>
</dbReference>
<comment type="caution">
    <text evidence="11">The sequence shown here is derived from an EMBL/GenBank/DDBJ whole genome shotgun (WGS) entry which is preliminary data.</text>
</comment>
<dbReference type="InterPro" id="IPR039421">
    <property type="entry name" value="Type_1_exporter"/>
</dbReference>
<keyword evidence="3" id="KW-0547">Nucleotide-binding</keyword>
<dbReference type="SUPFAM" id="SSF52540">
    <property type="entry name" value="P-loop containing nucleoside triphosphate hydrolases"/>
    <property type="match status" value="1"/>
</dbReference>
<comment type="subcellular location">
    <subcellularLocation>
        <location evidence="1">Cell membrane</location>
        <topology evidence="1">Multi-pass membrane protein</topology>
    </subcellularLocation>
</comment>
<feature type="transmembrane region" description="Helical" evidence="8">
    <location>
        <begin position="236"/>
        <end position="261"/>
    </location>
</feature>
<evidence type="ECO:0000256" key="1">
    <source>
        <dbReference type="ARBA" id="ARBA00004651"/>
    </source>
</evidence>
<evidence type="ECO:0000259" key="10">
    <source>
        <dbReference type="PROSITE" id="PS50929"/>
    </source>
</evidence>
<feature type="transmembrane region" description="Helical" evidence="8">
    <location>
        <begin position="273"/>
        <end position="295"/>
    </location>
</feature>
<evidence type="ECO:0000256" key="5">
    <source>
        <dbReference type="ARBA" id="ARBA00022989"/>
    </source>
</evidence>
<reference evidence="11 12" key="1">
    <citation type="submission" date="2020-05" db="EMBL/GenBank/DDBJ databases">
        <title>Genomic Encyclopedia of Type Strains, Phase III (KMG-III): the genomes of soil and plant-associated and newly described type strains.</title>
        <authorList>
            <person name="Whitman W."/>
        </authorList>
    </citation>
    <scope>NUCLEOTIDE SEQUENCE [LARGE SCALE GENOMIC DNA]</scope>
    <source>
        <strain evidence="11 12">KCTC 19046</strain>
    </source>
</reference>
<dbReference type="Proteomes" id="UP000757540">
    <property type="component" value="Unassembled WGS sequence"/>
</dbReference>
<feature type="transmembrane region" description="Helical" evidence="8">
    <location>
        <begin position="135"/>
        <end position="152"/>
    </location>
</feature>
<feature type="region of interest" description="Disordered" evidence="7">
    <location>
        <begin position="316"/>
        <end position="339"/>
    </location>
</feature>
<dbReference type="PANTHER" id="PTHR24221:SF654">
    <property type="entry name" value="ATP-BINDING CASSETTE SUB-FAMILY B MEMBER 6"/>
    <property type="match status" value="1"/>
</dbReference>
<dbReference type="Pfam" id="PF00664">
    <property type="entry name" value="ABC_membrane"/>
    <property type="match status" value="1"/>
</dbReference>
<protein>
    <submittedName>
        <fullName evidence="11">ATP-binding cassette subfamily B protein</fullName>
    </submittedName>
</protein>
<feature type="transmembrane region" description="Helical" evidence="8">
    <location>
        <begin position="158"/>
        <end position="178"/>
    </location>
</feature>
<evidence type="ECO:0000313" key="12">
    <source>
        <dbReference type="Proteomes" id="UP000757540"/>
    </source>
</evidence>
<feature type="transmembrane region" description="Helical" evidence="8">
    <location>
        <begin position="54"/>
        <end position="74"/>
    </location>
</feature>
<organism evidence="11 12">
    <name type="scientific">Isoptericola halotolerans</name>
    <dbReference type="NCBI Taxonomy" id="300560"/>
    <lineage>
        <taxon>Bacteria</taxon>
        <taxon>Bacillati</taxon>
        <taxon>Actinomycetota</taxon>
        <taxon>Actinomycetes</taxon>
        <taxon>Micrococcales</taxon>
        <taxon>Promicromonosporaceae</taxon>
        <taxon>Isoptericola</taxon>
    </lineage>
</organism>
<keyword evidence="2 8" id="KW-0812">Transmembrane</keyword>
<dbReference type="PROSITE" id="PS00211">
    <property type="entry name" value="ABC_TRANSPORTER_1"/>
    <property type="match status" value="1"/>
</dbReference>
<dbReference type="Gene3D" id="3.40.50.300">
    <property type="entry name" value="P-loop containing nucleotide triphosphate hydrolases"/>
    <property type="match status" value="1"/>
</dbReference>